<dbReference type="SMART" id="SM00635">
    <property type="entry name" value="BID_2"/>
    <property type="match status" value="1"/>
</dbReference>
<dbReference type="InterPro" id="IPR003343">
    <property type="entry name" value="Big_2"/>
</dbReference>
<dbReference type="EMBL" id="JABTCN010000037">
    <property type="protein sequence ID" value="MBA8777193.1"/>
    <property type="molecule type" value="Genomic_DNA"/>
</dbReference>
<accession>A0A9X0PHB2</accession>
<dbReference type="InterPro" id="IPR008964">
    <property type="entry name" value="Invasin/intimin_cell_adhesion"/>
</dbReference>
<dbReference type="Gene3D" id="2.60.40.1080">
    <property type="match status" value="1"/>
</dbReference>
<name>A0A9X0PHB2_9STAP</name>
<dbReference type="Pfam" id="PF02368">
    <property type="entry name" value="Big_2"/>
    <property type="match status" value="1"/>
</dbReference>
<sequence length="151" mass="16038">MVRKLKVYKGDMAVASQEGEGKTSVTLSNLNADTTYPKGTYKVAWEENGKESKKVDVPEFKTKPILVTSVVFEPSTKQILVNADDEVQPNVTPSTATNKDVTFESNAPDYVTVDKDTGAIHGVAEGSAVITATAKDGSGKTGQITVQVTQG</sequence>
<evidence type="ECO:0000313" key="3">
    <source>
        <dbReference type="Proteomes" id="UP000524893"/>
    </source>
</evidence>
<dbReference type="SUPFAM" id="SSF49373">
    <property type="entry name" value="Invasin/intimin cell-adhesion fragments"/>
    <property type="match status" value="1"/>
</dbReference>
<organism evidence="2 3">
    <name type="scientific">Staphylococcus coagulans</name>
    <dbReference type="NCBI Taxonomy" id="74706"/>
    <lineage>
        <taxon>Bacteria</taxon>
        <taxon>Bacillati</taxon>
        <taxon>Bacillota</taxon>
        <taxon>Bacilli</taxon>
        <taxon>Bacillales</taxon>
        <taxon>Staphylococcaceae</taxon>
        <taxon>Staphylococcus</taxon>
    </lineage>
</organism>
<dbReference type="Proteomes" id="UP000524893">
    <property type="component" value="Unassembled WGS sequence"/>
</dbReference>
<evidence type="ECO:0000313" key="2">
    <source>
        <dbReference type="EMBL" id="MBA8777193.1"/>
    </source>
</evidence>
<reference evidence="2 3" key="1">
    <citation type="journal article" date="2020" name="Access Microbiol">
        <title>Isolation and genome sequencing of Staphylococcus schleiferi subspecies coagulans from Antarctic seals.</title>
        <authorList>
            <person name="Foster G."/>
            <person name="Robb A."/>
            <person name="Paterson G.K."/>
        </authorList>
    </citation>
    <scope>NUCLEOTIDE SEQUENCE [LARGE SCALE GENOMIC DNA]</scope>
    <source>
        <strain evidence="2 3">M615/02/4</strain>
    </source>
</reference>
<dbReference type="RefSeq" id="WP_182281082.1">
    <property type="nucleotide sequence ID" value="NZ_JABTCN010000037.1"/>
</dbReference>
<gene>
    <name evidence="2" type="ORF">HR081_09935</name>
</gene>
<dbReference type="AlphaFoldDB" id="A0A9X0PHB2"/>
<evidence type="ECO:0000259" key="1">
    <source>
        <dbReference type="SMART" id="SM00635"/>
    </source>
</evidence>
<protein>
    <submittedName>
        <fullName evidence="2">Ig domain-containing protein</fullName>
    </submittedName>
</protein>
<feature type="domain" description="BIG2" evidence="1">
    <location>
        <begin position="66"/>
        <end position="144"/>
    </location>
</feature>
<proteinExistence type="predicted"/>
<comment type="caution">
    <text evidence="2">The sequence shown here is derived from an EMBL/GenBank/DDBJ whole genome shotgun (WGS) entry which is preliminary data.</text>
</comment>